<feature type="region of interest" description="Disordered" evidence="4">
    <location>
        <begin position="211"/>
        <end position="237"/>
    </location>
</feature>
<dbReference type="PANTHER" id="PTHR48081">
    <property type="entry name" value="AB HYDROLASE SUPERFAMILY PROTEIN C4A8.06C"/>
    <property type="match status" value="1"/>
</dbReference>
<name>A0A167M5I6_CALVF</name>
<evidence type="ECO:0000256" key="1">
    <source>
        <dbReference type="ARBA" id="ARBA00010515"/>
    </source>
</evidence>
<dbReference type="STRING" id="1330018.A0A167M5I6"/>
<keyword evidence="7" id="KW-1185">Reference proteome</keyword>
<feature type="region of interest" description="Disordered" evidence="4">
    <location>
        <begin position="563"/>
        <end position="698"/>
    </location>
</feature>
<proteinExistence type="inferred from homology"/>
<evidence type="ECO:0000313" key="6">
    <source>
        <dbReference type="EMBL" id="KZO96356.1"/>
    </source>
</evidence>
<dbReference type="Gene3D" id="3.40.50.1820">
    <property type="entry name" value="alpha/beta hydrolase"/>
    <property type="match status" value="1"/>
</dbReference>
<dbReference type="PROSITE" id="PS01173">
    <property type="entry name" value="LIPASE_GDXG_HIS"/>
    <property type="match status" value="1"/>
</dbReference>
<evidence type="ECO:0000256" key="2">
    <source>
        <dbReference type="ARBA" id="ARBA00022801"/>
    </source>
</evidence>
<dbReference type="FunFam" id="3.40.50.1820:FF:000252">
    <property type="entry name" value="Related to calmodulin-dependent protein kinase"/>
    <property type="match status" value="1"/>
</dbReference>
<dbReference type="InterPro" id="IPR050300">
    <property type="entry name" value="GDXG_lipolytic_enzyme"/>
</dbReference>
<protein>
    <recommendedName>
        <fullName evidence="5">Alpha/beta hydrolase fold-3 domain-containing protein</fullName>
    </recommendedName>
</protein>
<evidence type="ECO:0000259" key="5">
    <source>
        <dbReference type="Pfam" id="PF07859"/>
    </source>
</evidence>
<comment type="similarity">
    <text evidence="1">Belongs to the 'GDXG' lipolytic enzyme family.</text>
</comment>
<feature type="domain" description="Alpha/beta hydrolase fold-3" evidence="5">
    <location>
        <begin position="245"/>
        <end position="455"/>
    </location>
</feature>
<dbReference type="InterPro" id="IPR029058">
    <property type="entry name" value="AB_hydrolase_fold"/>
</dbReference>
<feature type="region of interest" description="Disordered" evidence="4">
    <location>
        <begin position="726"/>
        <end position="767"/>
    </location>
</feature>
<dbReference type="SUPFAM" id="SSF53474">
    <property type="entry name" value="alpha/beta-Hydrolases"/>
    <property type="match status" value="1"/>
</dbReference>
<feature type="compositionally biased region" description="Low complexity" evidence="4">
    <location>
        <begin position="495"/>
        <end position="512"/>
    </location>
</feature>
<dbReference type="InterPro" id="IPR033140">
    <property type="entry name" value="Lipase_GDXG_put_SER_AS"/>
</dbReference>
<evidence type="ECO:0000256" key="3">
    <source>
        <dbReference type="PROSITE-ProRule" id="PRU10038"/>
    </source>
</evidence>
<dbReference type="Pfam" id="PF07859">
    <property type="entry name" value="Abhydrolase_3"/>
    <property type="match status" value="1"/>
</dbReference>
<reference evidence="6 7" key="1">
    <citation type="journal article" date="2016" name="Mol. Biol. Evol.">
        <title>Comparative Genomics of Early-Diverging Mushroom-Forming Fungi Provides Insights into the Origins of Lignocellulose Decay Capabilities.</title>
        <authorList>
            <person name="Nagy L.G."/>
            <person name="Riley R."/>
            <person name="Tritt A."/>
            <person name="Adam C."/>
            <person name="Daum C."/>
            <person name="Floudas D."/>
            <person name="Sun H."/>
            <person name="Yadav J.S."/>
            <person name="Pangilinan J."/>
            <person name="Larsson K.H."/>
            <person name="Matsuura K."/>
            <person name="Barry K."/>
            <person name="Labutti K."/>
            <person name="Kuo R."/>
            <person name="Ohm R.A."/>
            <person name="Bhattacharya S.S."/>
            <person name="Shirouzu T."/>
            <person name="Yoshinaga Y."/>
            <person name="Martin F.M."/>
            <person name="Grigoriev I.V."/>
            <person name="Hibbett D.S."/>
        </authorList>
    </citation>
    <scope>NUCLEOTIDE SEQUENCE [LARGE SCALE GENOMIC DNA]</scope>
    <source>
        <strain evidence="6 7">TUFC12733</strain>
    </source>
</reference>
<dbReference type="GO" id="GO:0016787">
    <property type="term" value="F:hydrolase activity"/>
    <property type="evidence" value="ECO:0007669"/>
    <property type="project" value="UniProtKB-KW"/>
</dbReference>
<evidence type="ECO:0000313" key="7">
    <source>
        <dbReference type="Proteomes" id="UP000076738"/>
    </source>
</evidence>
<dbReference type="Proteomes" id="UP000076738">
    <property type="component" value="Unassembled WGS sequence"/>
</dbReference>
<dbReference type="InterPro" id="IPR013094">
    <property type="entry name" value="AB_hydrolase_3"/>
</dbReference>
<dbReference type="OrthoDB" id="408631at2759"/>
<feature type="active site" evidence="3">
    <location>
        <position position="320"/>
    </location>
</feature>
<feature type="compositionally biased region" description="Polar residues" evidence="4">
    <location>
        <begin position="219"/>
        <end position="234"/>
    </location>
</feature>
<accession>A0A167M5I6</accession>
<dbReference type="InterPro" id="IPR002168">
    <property type="entry name" value="Lipase_GDXG_HIS_AS"/>
</dbReference>
<dbReference type="EMBL" id="KV417284">
    <property type="protein sequence ID" value="KZO96356.1"/>
    <property type="molecule type" value="Genomic_DNA"/>
</dbReference>
<dbReference type="PANTHER" id="PTHR48081:SF26">
    <property type="entry name" value="ALPHA_BETA HYDROLASE FOLD-3 DOMAIN-CONTAINING PROTEIN"/>
    <property type="match status" value="1"/>
</dbReference>
<organism evidence="6 7">
    <name type="scientific">Calocera viscosa (strain TUFC12733)</name>
    <dbReference type="NCBI Taxonomy" id="1330018"/>
    <lineage>
        <taxon>Eukaryota</taxon>
        <taxon>Fungi</taxon>
        <taxon>Dikarya</taxon>
        <taxon>Basidiomycota</taxon>
        <taxon>Agaricomycotina</taxon>
        <taxon>Dacrymycetes</taxon>
        <taxon>Dacrymycetales</taxon>
        <taxon>Dacrymycetaceae</taxon>
        <taxon>Calocera</taxon>
    </lineage>
</organism>
<keyword evidence="2" id="KW-0378">Hydrolase</keyword>
<feature type="compositionally biased region" description="Polar residues" evidence="4">
    <location>
        <begin position="681"/>
        <end position="690"/>
    </location>
</feature>
<gene>
    <name evidence="6" type="ORF">CALVIDRAFT_527445</name>
</gene>
<dbReference type="PROSITE" id="PS01174">
    <property type="entry name" value="LIPASE_GDXG_SER"/>
    <property type="match status" value="1"/>
</dbReference>
<sequence>MTLPLSLFPLALPTFSRAPASPPPLPSAKLPPEDTAAATAAALEEFLARLDLYRPDAGAAPPSSRVSSAHGPLSSPGDLLSLTGLWNYAGFLSRKAVDVASDVLRHQLYGPKKKTWGLQMTVLSAVMRGMGKYSGLGNLALIRLLMSLPTYLPPSSEALITPITFRVKRRRLRGLLASADAAESGSREITAEWVVSKALWRRLNAEWKRAHSSSSSSSANTSKPGSRSQSQSRTAPHARVKGRVILYLHGGAYYVFNASTHRPITVPLSQVCAARVLAINYRLAPETRFPGPLHDAVSAYLRLTEDMHIPPSSILLAGDSAGGGLTLALAMYLRDNNYPLPAGMILMSPWVDLTMSSDSWESNAAFDIVPIPEPNSHMNPVINYLGPGESGVGRWLTHPYASPLFGEFAGLPPMLVQCGEAEVLRDEGALLAHKAASAGVDVEHEVFEDAVHVFQMLPFLPQTGKAFECVRAFVRGKVAREVRRMRVEECAGGNTTTTTTTTTTTMTAPATAGSAGNVRPAFAPDASLAAPAREPEEPSHPATSLDAESVALTGESMVVTGAGKEVALGKEPCTREMEAGESGSDSELELDATPRLPLPGEDSPSASPELEQQGEEQEVEQQQQQPRRSKSAQTLPLPPPSPQRPRQHRRQPSYPSSRPRRSTHTHAVPPSPSALGLGMSMSASYSTQPVAISPRSRALSHPELKELVRSYWEAPGVRTVRWSLVGGGAGAEPEGETGTGAGAGAEGEKWEELQRAAAADGAMEDRL</sequence>
<evidence type="ECO:0000256" key="4">
    <source>
        <dbReference type="SAM" id="MobiDB-lite"/>
    </source>
</evidence>
<feature type="region of interest" description="Disordered" evidence="4">
    <location>
        <begin position="493"/>
        <end position="521"/>
    </location>
</feature>
<dbReference type="AlphaFoldDB" id="A0A167M5I6"/>